<protein>
    <submittedName>
        <fullName evidence="3">Uncharacterized protein</fullName>
    </submittedName>
</protein>
<keyword evidence="4" id="KW-1185">Reference proteome</keyword>
<gene>
    <name evidence="3" type="ORF">JIN82_04215</name>
</gene>
<feature type="transmembrane region" description="Helical" evidence="2">
    <location>
        <begin position="65"/>
        <end position="83"/>
    </location>
</feature>
<proteinExistence type="predicted"/>
<organism evidence="3 4">
    <name type="scientific">Persicirhabdus sediminis</name>
    <dbReference type="NCBI Taxonomy" id="454144"/>
    <lineage>
        <taxon>Bacteria</taxon>
        <taxon>Pseudomonadati</taxon>
        <taxon>Verrucomicrobiota</taxon>
        <taxon>Verrucomicrobiia</taxon>
        <taxon>Verrucomicrobiales</taxon>
        <taxon>Verrucomicrobiaceae</taxon>
        <taxon>Persicirhabdus</taxon>
    </lineage>
</organism>
<dbReference type="EMBL" id="JAENIM010000021">
    <property type="protein sequence ID" value="MBK1790359.1"/>
    <property type="molecule type" value="Genomic_DNA"/>
</dbReference>
<keyword evidence="2" id="KW-0472">Membrane</keyword>
<evidence type="ECO:0000313" key="4">
    <source>
        <dbReference type="Proteomes" id="UP000624703"/>
    </source>
</evidence>
<comment type="caution">
    <text evidence="3">The sequence shown here is derived from an EMBL/GenBank/DDBJ whole genome shotgun (WGS) entry which is preliminary data.</text>
</comment>
<keyword evidence="2" id="KW-1133">Transmembrane helix</keyword>
<dbReference type="Proteomes" id="UP000624703">
    <property type="component" value="Unassembled WGS sequence"/>
</dbReference>
<evidence type="ECO:0000313" key="3">
    <source>
        <dbReference type="EMBL" id="MBK1790359.1"/>
    </source>
</evidence>
<sequence length="326" mass="37111">MSTPHSNKYRRAGRSSSSQPELPPQLGRRRKKKVVSGHSKHEQEKWQGGQNGASKRDPFIWGRNIVIVLFVVGLFAAGITYLAKQKSVAPADDDAMWVAASSGVEAELAELKAIDWELFEENIRAFLNTTDLEERLKYVSQPEIARQHYAKYSADAQTAKLRTLFSGPIMGDNYILYSAQLENLQMVLIPVLLGDQLGLIDWDAYGRYNPYSIQDLLNGEVAEAEMRAYLSEGAFYAYQFRDDKAWVAYEYSEPKLDESVSVYVPRDSALARKIEFHQRKFARGEANSSPLPFMFKLRSVNDSHKKKQFELVELINFGWVKELPAE</sequence>
<name>A0A8J7MB95_9BACT</name>
<keyword evidence="2" id="KW-0812">Transmembrane</keyword>
<evidence type="ECO:0000256" key="2">
    <source>
        <dbReference type="SAM" id="Phobius"/>
    </source>
</evidence>
<dbReference type="RefSeq" id="WP_200310392.1">
    <property type="nucleotide sequence ID" value="NZ_JAENIM010000021.1"/>
</dbReference>
<dbReference type="AlphaFoldDB" id="A0A8J7MB95"/>
<evidence type="ECO:0000256" key="1">
    <source>
        <dbReference type="SAM" id="MobiDB-lite"/>
    </source>
</evidence>
<feature type="region of interest" description="Disordered" evidence="1">
    <location>
        <begin position="1"/>
        <end position="53"/>
    </location>
</feature>
<reference evidence="3" key="1">
    <citation type="submission" date="2021-01" db="EMBL/GenBank/DDBJ databases">
        <title>Modified the classification status of verrucomicrobia.</title>
        <authorList>
            <person name="Feng X."/>
        </authorList>
    </citation>
    <scope>NUCLEOTIDE SEQUENCE</scope>
    <source>
        <strain evidence="3">_KCTC 22039</strain>
    </source>
</reference>
<accession>A0A8J7MB95</accession>